<dbReference type="EMBL" id="MN988529">
    <property type="protein sequence ID" value="QIG73167.1"/>
    <property type="molecule type" value="Genomic_DNA"/>
</dbReference>
<evidence type="ECO:0000313" key="2">
    <source>
        <dbReference type="Proteomes" id="UP000639704"/>
    </source>
</evidence>
<protein>
    <submittedName>
        <fullName evidence="1">Uncharacterized protein</fullName>
    </submittedName>
</protein>
<gene>
    <name evidence="1" type="ORF">EVC01_003</name>
</gene>
<dbReference type="Proteomes" id="UP000639704">
    <property type="component" value="Segment"/>
</dbReference>
<organism evidence="1 2">
    <name type="scientific">Rhizobium phage RHph_I38</name>
    <dbReference type="NCBI Taxonomy" id="2509734"/>
    <lineage>
        <taxon>Viruses</taxon>
        <taxon>Duplodnaviria</taxon>
        <taxon>Heunggongvirae</taxon>
        <taxon>Uroviricota</taxon>
        <taxon>Caudoviricetes</taxon>
        <taxon>Autographivirales</taxon>
        <taxon>Dunnvirinae</taxon>
        <taxon>Cuernavacavirus</taxon>
        <taxon>Cuernavacavirus RHphI38</taxon>
    </lineage>
</organism>
<evidence type="ECO:0000313" key="1">
    <source>
        <dbReference type="EMBL" id="QIG73167.1"/>
    </source>
</evidence>
<keyword evidence="2" id="KW-1185">Reference proteome</keyword>
<proteinExistence type="predicted"/>
<name>A0A7S5R8R2_9CAUD</name>
<accession>A0A7S5R8R2</accession>
<reference evidence="1" key="1">
    <citation type="submission" date="2020-01" db="EMBL/GenBank/DDBJ databases">
        <title>Patterns of diversity and host range of bacteriophage communities associated with bean-nodulatin bacteria.</title>
        <authorList>
            <person name="Vann Cauwenberghe J."/>
            <person name="Santamaria R.I."/>
            <person name="Bustos P."/>
            <person name="Juarez S."/>
            <person name="Gonzalez V."/>
        </authorList>
    </citation>
    <scope>NUCLEOTIDE SEQUENCE</scope>
</reference>
<sequence>MLVQPREYFINQYGKQRGITVMHRMRTWYSMQYKLAQREKRAADAAHYTGMIIHMNTLIKG</sequence>